<evidence type="ECO:0000313" key="2">
    <source>
        <dbReference type="EMBL" id="ETO27338.1"/>
    </source>
</evidence>
<keyword evidence="3" id="KW-1185">Reference proteome</keyword>
<name>X6NN24_RETFI</name>
<proteinExistence type="predicted"/>
<comment type="caution">
    <text evidence="2">The sequence shown here is derived from an EMBL/GenBank/DDBJ whole genome shotgun (WGS) entry which is preliminary data.</text>
</comment>
<dbReference type="Proteomes" id="UP000023152">
    <property type="component" value="Unassembled WGS sequence"/>
</dbReference>
<feature type="region of interest" description="Disordered" evidence="1">
    <location>
        <begin position="118"/>
        <end position="148"/>
    </location>
</feature>
<organism evidence="2 3">
    <name type="scientific">Reticulomyxa filosa</name>
    <dbReference type="NCBI Taxonomy" id="46433"/>
    <lineage>
        <taxon>Eukaryota</taxon>
        <taxon>Sar</taxon>
        <taxon>Rhizaria</taxon>
        <taxon>Retaria</taxon>
        <taxon>Foraminifera</taxon>
        <taxon>Monothalamids</taxon>
        <taxon>Reticulomyxidae</taxon>
        <taxon>Reticulomyxa</taxon>
    </lineage>
</organism>
<dbReference type="AlphaFoldDB" id="X6NN24"/>
<protein>
    <submittedName>
        <fullName evidence="2">Uncharacterized protein</fullName>
    </submittedName>
</protein>
<gene>
    <name evidence="2" type="ORF">RFI_09795</name>
</gene>
<sequence length="228" mass="26120">MLSSTRYNIVDHLENISNHLLSVEYLVNVVNFLYKKETKKNEKKFKMYCFPSSATHLREQTYTSFWYNFEIKTSSSPKECCPQLLPKALKQTSLSLFPSMSQPDEELQEMTEGAKPQVSAHDISKYPIHSTKTSSPLIEKLPKNPKTGSALIVPTNDPDYSPQLTYAQLQHIQSGRMDVPVHDGSKTLLLANGQPLPAFGKYAMHDLSEDDIFDWIKQTEHLHRQIYK</sequence>
<evidence type="ECO:0000256" key="1">
    <source>
        <dbReference type="SAM" id="MobiDB-lite"/>
    </source>
</evidence>
<dbReference type="EMBL" id="ASPP01007322">
    <property type="protein sequence ID" value="ETO27338.1"/>
    <property type="molecule type" value="Genomic_DNA"/>
</dbReference>
<reference evidence="2 3" key="1">
    <citation type="journal article" date="2013" name="Curr. Biol.">
        <title>The Genome of the Foraminiferan Reticulomyxa filosa.</title>
        <authorList>
            <person name="Glockner G."/>
            <person name="Hulsmann N."/>
            <person name="Schleicher M."/>
            <person name="Noegel A.A."/>
            <person name="Eichinger L."/>
            <person name="Gallinger C."/>
            <person name="Pawlowski J."/>
            <person name="Sierra R."/>
            <person name="Euteneuer U."/>
            <person name="Pillet L."/>
            <person name="Moustafa A."/>
            <person name="Platzer M."/>
            <person name="Groth M."/>
            <person name="Szafranski K."/>
            <person name="Schliwa M."/>
        </authorList>
    </citation>
    <scope>NUCLEOTIDE SEQUENCE [LARGE SCALE GENOMIC DNA]</scope>
</reference>
<accession>X6NN24</accession>
<evidence type="ECO:0000313" key="3">
    <source>
        <dbReference type="Proteomes" id="UP000023152"/>
    </source>
</evidence>
<feature type="non-terminal residue" evidence="2">
    <location>
        <position position="228"/>
    </location>
</feature>